<organism evidence="1 2">
    <name type="scientific">Ructibacterium gallinarum</name>
    <dbReference type="NCBI Taxonomy" id="2779355"/>
    <lineage>
        <taxon>Bacteria</taxon>
        <taxon>Bacillati</taxon>
        <taxon>Bacillota</taxon>
        <taxon>Clostridia</taxon>
        <taxon>Eubacteriales</taxon>
        <taxon>Oscillospiraceae</taxon>
        <taxon>Ructibacterium</taxon>
    </lineage>
</organism>
<evidence type="ECO:0000313" key="1">
    <source>
        <dbReference type="EMBL" id="MBE5041087.1"/>
    </source>
</evidence>
<dbReference type="AlphaFoldDB" id="A0A9D5M7P9"/>
<dbReference type="RefSeq" id="WP_226393623.1">
    <property type="nucleotide sequence ID" value="NZ_JADCKB010000034.1"/>
</dbReference>
<reference evidence="1" key="1">
    <citation type="submission" date="2020-10" db="EMBL/GenBank/DDBJ databases">
        <title>ChiBAC.</title>
        <authorList>
            <person name="Zenner C."/>
            <person name="Hitch T.C.A."/>
            <person name="Clavel T."/>
        </authorList>
    </citation>
    <scope>NUCLEOTIDE SEQUENCE</scope>
    <source>
        <strain evidence="1">DSM 107454</strain>
    </source>
</reference>
<accession>A0A9D5M7P9</accession>
<keyword evidence="2" id="KW-1185">Reference proteome</keyword>
<gene>
    <name evidence="1" type="ORF">INF28_11515</name>
</gene>
<dbReference type="EMBL" id="JADCKB010000034">
    <property type="protein sequence ID" value="MBE5041087.1"/>
    <property type="molecule type" value="Genomic_DNA"/>
</dbReference>
<protein>
    <submittedName>
        <fullName evidence="1">Uncharacterized protein</fullName>
    </submittedName>
</protein>
<name>A0A9D5M7P9_9FIRM</name>
<evidence type="ECO:0000313" key="2">
    <source>
        <dbReference type="Proteomes" id="UP000806542"/>
    </source>
</evidence>
<sequence>MGKRRSKEADVVLPPLGKTELSELCRRPGSSAAGLPKSDGRWPHFLGKRRRFAKKAL</sequence>
<dbReference type="Proteomes" id="UP000806542">
    <property type="component" value="Unassembled WGS sequence"/>
</dbReference>
<comment type="caution">
    <text evidence="1">The sequence shown here is derived from an EMBL/GenBank/DDBJ whole genome shotgun (WGS) entry which is preliminary data.</text>
</comment>
<proteinExistence type="predicted"/>